<dbReference type="EMBL" id="JBHTAJ010000020">
    <property type="protein sequence ID" value="MFC7180448.1"/>
    <property type="molecule type" value="Genomic_DNA"/>
</dbReference>
<dbReference type="InterPro" id="IPR052342">
    <property type="entry name" value="MCH/BMMD"/>
</dbReference>
<reference evidence="4" key="1">
    <citation type="journal article" date="2019" name="Int. J. Syst. Evol. Microbiol.">
        <title>The Global Catalogue of Microorganisms (GCM) 10K type strain sequencing project: providing services to taxonomists for standard genome sequencing and annotation.</title>
        <authorList>
            <consortium name="The Broad Institute Genomics Platform"/>
            <consortium name="The Broad Institute Genome Sequencing Center for Infectious Disease"/>
            <person name="Wu L."/>
            <person name="Ma J."/>
        </authorList>
    </citation>
    <scope>NUCLEOTIDE SEQUENCE [LARGE SCALE GENOMIC DNA]</scope>
    <source>
        <strain evidence="4">CGMCC 1.12859</strain>
    </source>
</reference>
<evidence type="ECO:0000313" key="4">
    <source>
        <dbReference type="Proteomes" id="UP001596435"/>
    </source>
</evidence>
<dbReference type="SUPFAM" id="SSF54637">
    <property type="entry name" value="Thioesterase/thiol ester dehydrase-isomerase"/>
    <property type="match status" value="1"/>
</dbReference>
<accession>A0ABW2FW20</accession>
<keyword evidence="4" id="KW-1185">Reference proteome</keyword>
<dbReference type="Pfam" id="PF01575">
    <property type="entry name" value="MaoC_dehydratas"/>
    <property type="match status" value="1"/>
</dbReference>
<dbReference type="Gene3D" id="3.10.129.10">
    <property type="entry name" value="Hotdog Thioesterase"/>
    <property type="match status" value="1"/>
</dbReference>
<dbReference type="PANTHER" id="PTHR43664:SF1">
    <property type="entry name" value="BETA-METHYLMALYL-COA DEHYDRATASE"/>
    <property type="match status" value="1"/>
</dbReference>
<protein>
    <submittedName>
        <fullName evidence="3">MaoC/PaaZ C-terminal domain-containing protein</fullName>
    </submittedName>
</protein>
<proteinExistence type="inferred from homology"/>
<evidence type="ECO:0000313" key="3">
    <source>
        <dbReference type="EMBL" id="MFC7180448.1"/>
    </source>
</evidence>
<comment type="caution">
    <text evidence="3">The sequence shown here is derived from an EMBL/GenBank/DDBJ whole genome shotgun (WGS) entry which is preliminary data.</text>
</comment>
<comment type="similarity">
    <text evidence="1">Belongs to the enoyl-CoA hydratase/isomerase family.</text>
</comment>
<sequence length="154" mass="17008">MSTDTWYWEDLKTGQVFTSPGRTVTETDIVNFAGLSGDYNEVHVNAAYAESTAFGERIAHGILGLSIASGLFTRTELVLRIQSNLVALLGLEWKFTGPVLIGDTIRLEAEITDCRPTKDGKRGIIEVTRRVVNQRGEVVQIGKTPLMLLRRTEG</sequence>
<dbReference type="Proteomes" id="UP001596435">
    <property type="component" value="Unassembled WGS sequence"/>
</dbReference>
<dbReference type="InterPro" id="IPR002539">
    <property type="entry name" value="MaoC-like_dom"/>
</dbReference>
<evidence type="ECO:0000259" key="2">
    <source>
        <dbReference type="Pfam" id="PF01575"/>
    </source>
</evidence>
<dbReference type="RefSeq" id="WP_380231098.1">
    <property type="nucleotide sequence ID" value="NZ_JBHSVH010000002.1"/>
</dbReference>
<organism evidence="3 4">
    <name type="scientific">Kitasatospora paranensis</name>
    <dbReference type="NCBI Taxonomy" id="258053"/>
    <lineage>
        <taxon>Bacteria</taxon>
        <taxon>Bacillati</taxon>
        <taxon>Actinomycetota</taxon>
        <taxon>Actinomycetes</taxon>
        <taxon>Kitasatosporales</taxon>
        <taxon>Streptomycetaceae</taxon>
        <taxon>Kitasatospora</taxon>
    </lineage>
</organism>
<dbReference type="PANTHER" id="PTHR43664">
    <property type="entry name" value="MONOAMINE OXIDASE-RELATED"/>
    <property type="match status" value="1"/>
</dbReference>
<name>A0ABW2FW20_9ACTN</name>
<evidence type="ECO:0000256" key="1">
    <source>
        <dbReference type="ARBA" id="ARBA00005254"/>
    </source>
</evidence>
<gene>
    <name evidence="3" type="ORF">ACFQMG_12875</name>
</gene>
<feature type="domain" description="MaoC-like" evidence="2">
    <location>
        <begin position="16"/>
        <end position="127"/>
    </location>
</feature>
<dbReference type="InterPro" id="IPR029069">
    <property type="entry name" value="HotDog_dom_sf"/>
</dbReference>